<proteinExistence type="predicted"/>
<evidence type="ECO:0000313" key="1">
    <source>
        <dbReference type="EMBL" id="MBM3114889.1"/>
    </source>
</evidence>
<reference evidence="1 2" key="1">
    <citation type="submission" date="2021-01" db="EMBL/GenBank/DDBJ databases">
        <title>Draft Genome Sequence and Polyhydroxyalkanoate Biosynthetic Potential of Jeongeupia naejangsanensis Type Strain DSM 24253.</title>
        <authorList>
            <person name="Turrini P."/>
            <person name="Artuso I."/>
            <person name="Lugli G.A."/>
            <person name="Frangipani E."/>
            <person name="Ventura M."/>
            <person name="Visca P."/>
        </authorList>
    </citation>
    <scope>NUCLEOTIDE SEQUENCE [LARGE SCALE GENOMIC DNA]</scope>
    <source>
        <strain evidence="1 2">DSM 24253</strain>
    </source>
</reference>
<dbReference type="RefSeq" id="WP_203536550.1">
    <property type="nucleotide sequence ID" value="NZ_JAESND010000001.1"/>
</dbReference>
<accession>A0ABS2BJ82</accession>
<gene>
    <name evidence="1" type="ORF">JMJ54_03510</name>
</gene>
<dbReference type="Pfam" id="PF07617">
    <property type="entry name" value="DUF1579"/>
    <property type="match status" value="1"/>
</dbReference>
<dbReference type="Proteomes" id="UP000809431">
    <property type="component" value="Unassembled WGS sequence"/>
</dbReference>
<dbReference type="EMBL" id="JAESND010000001">
    <property type="protein sequence ID" value="MBM3114889.1"/>
    <property type="molecule type" value="Genomic_DNA"/>
</dbReference>
<protein>
    <submittedName>
        <fullName evidence="1">DUF1579 domain-containing protein</fullName>
    </submittedName>
</protein>
<organism evidence="1 2">
    <name type="scientific">Jeongeupia naejangsanensis</name>
    <dbReference type="NCBI Taxonomy" id="613195"/>
    <lineage>
        <taxon>Bacteria</taxon>
        <taxon>Pseudomonadati</taxon>
        <taxon>Pseudomonadota</taxon>
        <taxon>Betaproteobacteria</taxon>
        <taxon>Neisseriales</taxon>
        <taxon>Chitinibacteraceae</taxon>
        <taxon>Jeongeupia</taxon>
    </lineage>
</organism>
<evidence type="ECO:0000313" key="2">
    <source>
        <dbReference type="Proteomes" id="UP000809431"/>
    </source>
</evidence>
<comment type="caution">
    <text evidence="1">The sequence shown here is derived from an EMBL/GenBank/DDBJ whole genome shotgun (WGS) entry which is preliminary data.</text>
</comment>
<keyword evidence="2" id="KW-1185">Reference proteome</keyword>
<dbReference type="InterPro" id="IPR011473">
    <property type="entry name" value="DUF1579"/>
</dbReference>
<sequence>MKTEVLQQHRWLQQLLGDWTFECEMQGPPDQTPEKSTGTESVRALGDVWVIGDGRSTMPDGDPCTMQITLGFNADTQRFTGSWVGSMMTHMWIYDGELDVGGRILTLSSTGPDCMNPGQTRVFHDVIEIIDADHRVMRSEAQDADGKWAPLMIARYTRKR</sequence>
<name>A0ABS2BJ82_9NEIS</name>